<dbReference type="InterPro" id="IPR005225">
    <property type="entry name" value="Small_GTP-bd"/>
</dbReference>
<dbReference type="EMBL" id="JAAWVQ010095896">
    <property type="protein sequence ID" value="MBN3280127.1"/>
    <property type="molecule type" value="Genomic_DNA"/>
</dbReference>
<keyword evidence="5" id="KW-1185">Reference proteome</keyword>
<dbReference type="PANTHER" id="PTHR11711">
    <property type="entry name" value="ADP RIBOSYLATION FACTOR-RELATED"/>
    <property type="match status" value="1"/>
</dbReference>
<comment type="similarity">
    <text evidence="3">Belongs to the small GTPase superfamily. Arf family.</text>
</comment>
<evidence type="ECO:0000256" key="2">
    <source>
        <dbReference type="ARBA" id="ARBA00023134"/>
    </source>
</evidence>
<sequence>RTATMGTVSSRRAHKRSTRVLLMGLDSSGKSTLLYKLKLNQTVQTSPTIGFNVEMLELEKHLSLTVWDVGGQVQMRPNWKHFLEDSDGLVFVVDSTDEARLEEAKKELKQVLKHDNMKEIPLMVLANKQDIPSSLSIREIALRLNLKSYDNRNWEIQGCSAYTGEGLKEAFQSVSELIRTK</sequence>
<dbReference type="InterPro" id="IPR006689">
    <property type="entry name" value="Small_GTPase_ARF/SAR"/>
</dbReference>
<keyword evidence="1 3" id="KW-0547">Nucleotide-binding</keyword>
<organism evidence="4 5">
    <name type="scientific">Polyodon spathula</name>
    <name type="common">North American paddlefish</name>
    <name type="synonym">Squalus spathula</name>
    <dbReference type="NCBI Taxonomy" id="7913"/>
    <lineage>
        <taxon>Eukaryota</taxon>
        <taxon>Metazoa</taxon>
        <taxon>Chordata</taxon>
        <taxon>Craniata</taxon>
        <taxon>Vertebrata</taxon>
        <taxon>Euteleostomi</taxon>
        <taxon>Actinopterygii</taxon>
        <taxon>Chondrostei</taxon>
        <taxon>Acipenseriformes</taxon>
        <taxon>Polyodontidae</taxon>
        <taxon>Polyodon</taxon>
    </lineage>
</organism>
<accession>A0ABS2Y0S6</accession>
<feature type="non-terminal residue" evidence="4">
    <location>
        <position position="181"/>
    </location>
</feature>
<dbReference type="PRINTS" id="PR00328">
    <property type="entry name" value="SAR1GTPBP"/>
</dbReference>
<dbReference type="PROSITE" id="PS51419">
    <property type="entry name" value="RAB"/>
    <property type="match status" value="1"/>
</dbReference>
<name>A0ABS2Y0S6_POLSP</name>
<evidence type="ECO:0000256" key="3">
    <source>
        <dbReference type="RuleBase" id="RU003925"/>
    </source>
</evidence>
<evidence type="ECO:0000313" key="5">
    <source>
        <dbReference type="Proteomes" id="UP001166093"/>
    </source>
</evidence>
<dbReference type="PROSITE" id="PS51417">
    <property type="entry name" value="ARF"/>
    <property type="match status" value="1"/>
</dbReference>
<feature type="non-terminal residue" evidence="4">
    <location>
        <position position="1"/>
    </location>
</feature>
<keyword evidence="2 3" id="KW-0342">GTP-binding</keyword>
<dbReference type="SUPFAM" id="SSF52540">
    <property type="entry name" value="P-loop containing nucleoside triphosphate hydrolases"/>
    <property type="match status" value="1"/>
</dbReference>
<dbReference type="InterPro" id="IPR024156">
    <property type="entry name" value="Small_GTPase_ARF"/>
</dbReference>
<evidence type="ECO:0000313" key="4">
    <source>
        <dbReference type="EMBL" id="MBN3280127.1"/>
    </source>
</evidence>
<dbReference type="SMART" id="SM00177">
    <property type="entry name" value="ARF"/>
    <property type="match status" value="1"/>
</dbReference>
<dbReference type="Pfam" id="PF00025">
    <property type="entry name" value="Arf"/>
    <property type="match status" value="1"/>
</dbReference>
<dbReference type="Proteomes" id="UP001166093">
    <property type="component" value="Unassembled WGS sequence"/>
</dbReference>
<dbReference type="InterPro" id="IPR027417">
    <property type="entry name" value="P-loop_NTPase"/>
</dbReference>
<gene>
    <name evidence="4" type="primary">Arl11</name>
    <name evidence="4" type="ORF">GTO93_0002045</name>
</gene>
<reference evidence="4" key="1">
    <citation type="journal article" date="2021" name="Cell">
        <title>Tracing the genetic footprints of vertebrate landing in non-teleost ray-finned fishes.</title>
        <authorList>
            <person name="Bi X."/>
            <person name="Wang K."/>
            <person name="Yang L."/>
            <person name="Pan H."/>
            <person name="Jiang H."/>
            <person name="Wei Q."/>
            <person name="Fang M."/>
            <person name="Yu H."/>
            <person name="Zhu C."/>
            <person name="Cai Y."/>
            <person name="He Y."/>
            <person name="Gan X."/>
            <person name="Zeng H."/>
            <person name="Yu D."/>
            <person name="Zhu Y."/>
            <person name="Jiang H."/>
            <person name="Qiu Q."/>
            <person name="Yang H."/>
            <person name="Zhang Y.E."/>
            <person name="Wang W."/>
            <person name="Zhu M."/>
            <person name="He S."/>
            <person name="Zhang G."/>
        </authorList>
    </citation>
    <scope>NUCLEOTIDE SEQUENCE</scope>
    <source>
        <strain evidence="4">Pddl_001</strain>
    </source>
</reference>
<dbReference type="SMART" id="SM00173">
    <property type="entry name" value="RAS"/>
    <property type="match status" value="1"/>
</dbReference>
<dbReference type="NCBIfam" id="TIGR00231">
    <property type="entry name" value="small_GTP"/>
    <property type="match status" value="1"/>
</dbReference>
<comment type="caution">
    <text evidence="4">The sequence shown here is derived from an EMBL/GenBank/DDBJ whole genome shotgun (WGS) entry which is preliminary data.</text>
</comment>
<dbReference type="Gene3D" id="3.40.50.300">
    <property type="entry name" value="P-loop containing nucleotide triphosphate hydrolases"/>
    <property type="match status" value="1"/>
</dbReference>
<proteinExistence type="inferred from homology"/>
<protein>
    <submittedName>
        <fullName evidence="4">ARL11 protein</fullName>
    </submittedName>
</protein>
<dbReference type="SMART" id="SM00175">
    <property type="entry name" value="RAB"/>
    <property type="match status" value="1"/>
</dbReference>
<dbReference type="SMART" id="SM00178">
    <property type="entry name" value="SAR"/>
    <property type="match status" value="1"/>
</dbReference>
<evidence type="ECO:0000256" key="1">
    <source>
        <dbReference type="ARBA" id="ARBA00022741"/>
    </source>
</evidence>